<evidence type="ECO:0000256" key="1">
    <source>
        <dbReference type="ARBA" id="ARBA00010928"/>
    </source>
</evidence>
<dbReference type="Gene3D" id="3.30.360.10">
    <property type="entry name" value="Dihydrodipicolinate Reductase, domain 2"/>
    <property type="match status" value="1"/>
</dbReference>
<evidence type="ECO:0000313" key="5">
    <source>
        <dbReference type="EMBL" id="SKC87541.1"/>
    </source>
</evidence>
<dbReference type="InterPro" id="IPR000683">
    <property type="entry name" value="Gfo/Idh/MocA-like_OxRdtase_N"/>
</dbReference>
<protein>
    <submittedName>
        <fullName evidence="5">Predicted dehydrogenase</fullName>
    </submittedName>
</protein>
<dbReference type="EMBL" id="FUZU01000004">
    <property type="protein sequence ID" value="SKC87541.1"/>
    <property type="molecule type" value="Genomic_DNA"/>
</dbReference>
<dbReference type="NCBIfam" id="NF008607">
    <property type="entry name" value="PRK11579.1"/>
    <property type="match status" value="1"/>
</dbReference>
<dbReference type="Pfam" id="PF01408">
    <property type="entry name" value="GFO_IDH_MocA"/>
    <property type="match status" value="1"/>
</dbReference>
<comment type="similarity">
    <text evidence="1">Belongs to the Gfo/Idh/MocA family.</text>
</comment>
<accession>A0A1T5MH20</accession>
<keyword evidence="2" id="KW-0560">Oxidoreductase</keyword>
<evidence type="ECO:0000313" key="6">
    <source>
        <dbReference type="Proteomes" id="UP000190961"/>
    </source>
</evidence>
<dbReference type="PANTHER" id="PTHR43708">
    <property type="entry name" value="CONSERVED EXPRESSED OXIDOREDUCTASE (EUROFUNG)"/>
    <property type="match status" value="1"/>
</dbReference>
<evidence type="ECO:0000256" key="2">
    <source>
        <dbReference type="ARBA" id="ARBA00023002"/>
    </source>
</evidence>
<sequence>MTSAPIVTALLSYGMSGEVFHAPLIAAHAHFNLHTIVQRKSTHASKRYPDARIVNTVEKVFEDPAIELIVVNTPNDTHVDYVTRALEAGKHVIVEKPFTVTAAEADQLIALAKKKNKILTVFQNRRWDGGFLTVKKIIANKLVGKIAELEVHYDRFRNYIQPNTWKEETGKGTGILYNLGSHMLDQIINLFGFPREIDARIGIQRPGGKVDDYYDIRLQYSDFHVIVKSSYLVREQGPQYILHGTEGSFIKYGIDPQEQALKEEKIPGTTGWGTEEKQYWGKLNTTVDGLHVEGVIETLPGDYMDFYNNIYEVIRENKPLAVKPEESREVIRLIEACYESNRTRQAIKF</sequence>
<evidence type="ECO:0000259" key="4">
    <source>
        <dbReference type="Pfam" id="PF02894"/>
    </source>
</evidence>
<dbReference type="OrthoDB" id="9815825at2"/>
<dbReference type="Gene3D" id="3.40.50.720">
    <property type="entry name" value="NAD(P)-binding Rossmann-like Domain"/>
    <property type="match status" value="1"/>
</dbReference>
<reference evidence="5 6" key="1">
    <citation type="submission" date="2017-02" db="EMBL/GenBank/DDBJ databases">
        <authorList>
            <person name="Peterson S.W."/>
        </authorList>
    </citation>
    <scope>NUCLEOTIDE SEQUENCE [LARGE SCALE GENOMIC DNA]</scope>
    <source>
        <strain evidence="5 6">DSM 25262</strain>
    </source>
</reference>
<dbReference type="Pfam" id="PF02894">
    <property type="entry name" value="GFO_IDH_MocA_C"/>
    <property type="match status" value="1"/>
</dbReference>
<feature type="domain" description="Gfo/Idh/MocA-like oxidoreductase N-terminal" evidence="3">
    <location>
        <begin position="13"/>
        <end position="121"/>
    </location>
</feature>
<dbReference type="SUPFAM" id="SSF51735">
    <property type="entry name" value="NAD(P)-binding Rossmann-fold domains"/>
    <property type="match status" value="1"/>
</dbReference>
<keyword evidence="6" id="KW-1185">Reference proteome</keyword>
<feature type="domain" description="Gfo/Idh/MocA-like oxidoreductase C-terminal" evidence="4">
    <location>
        <begin position="135"/>
        <end position="348"/>
    </location>
</feature>
<name>A0A1T5MH20_9BACT</name>
<dbReference type="STRING" id="688867.SAMN05660236_5449"/>
<dbReference type="Proteomes" id="UP000190961">
    <property type="component" value="Unassembled WGS sequence"/>
</dbReference>
<dbReference type="InterPro" id="IPR004104">
    <property type="entry name" value="Gfo/Idh/MocA-like_OxRdtase_C"/>
</dbReference>
<dbReference type="RefSeq" id="WP_079689911.1">
    <property type="nucleotide sequence ID" value="NZ_FUZU01000004.1"/>
</dbReference>
<gene>
    <name evidence="5" type="ORF">SAMN05660236_5449</name>
</gene>
<dbReference type="InterPro" id="IPR036291">
    <property type="entry name" value="NAD(P)-bd_dom_sf"/>
</dbReference>
<evidence type="ECO:0000259" key="3">
    <source>
        <dbReference type="Pfam" id="PF01408"/>
    </source>
</evidence>
<dbReference type="InterPro" id="IPR051317">
    <property type="entry name" value="Gfo/Idh/MocA_oxidoreduct"/>
</dbReference>
<dbReference type="AlphaFoldDB" id="A0A1T5MH20"/>
<dbReference type="PANTHER" id="PTHR43708:SF5">
    <property type="entry name" value="CONSERVED EXPRESSED OXIDOREDUCTASE (EUROFUNG)-RELATED"/>
    <property type="match status" value="1"/>
</dbReference>
<organism evidence="5 6">
    <name type="scientific">Ohtaekwangia koreensis</name>
    <dbReference type="NCBI Taxonomy" id="688867"/>
    <lineage>
        <taxon>Bacteria</taxon>
        <taxon>Pseudomonadati</taxon>
        <taxon>Bacteroidota</taxon>
        <taxon>Cytophagia</taxon>
        <taxon>Cytophagales</taxon>
        <taxon>Fulvivirgaceae</taxon>
        <taxon>Ohtaekwangia</taxon>
    </lineage>
</organism>
<proteinExistence type="inferred from homology"/>
<dbReference type="GO" id="GO:0016491">
    <property type="term" value="F:oxidoreductase activity"/>
    <property type="evidence" value="ECO:0007669"/>
    <property type="project" value="UniProtKB-KW"/>
</dbReference>
<dbReference type="GO" id="GO:0000166">
    <property type="term" value="F:nucleotide binding"/>
    <property type="evidence" value="ECO:0007669"/>
    <property type="project" value="InterPro"/>
</dbReference>